<reference evidence="2 3" key="1">
    <citation type="journal article" date="2018" name="Nat. Ecol. Evol.">
        <title>Shark genomes provide insights into elasmobranch evolution and the origin of vertebrates.</title>
        <authorList>
            <person name="Hara Y"/>
            <person name="Yamaguchi K"/>
            <person name="Onimaru K"/>
            <person name="Kadota M"/>
            <person name="Koyanagi M"/>
            <person name="Keeley SD"/>
            <person name="Tatsumi K"/>
            <person name="Tanaka K"/>
            <person name="Motone F"/>
            <person name="Kageyama Y"/>
            <person name="Nozu R"/>
            <person name="Adachi N"/>
            <person name="Nishimura O"/>
            <person name="Nakagawa R"/>
            <person name="Tanegashima C"/>
            <person name="Kiyatake I"/>
            <person name="Matsumoto R"/>
            <person name="Murakumo K"/>
            <person name="Nishida K"/>
            <person name="Terakita A"/>
            <person name="Kuratani S"/>
            <person name="Sato K"/>
            <person name="Hyodo S Kuraku.S."/>
        </authorList>
    </citation>
    <scope>NUCLEOTIDE SEQUENCE [LARGE SCALE GENOMIC DNA]</scope>
</reference>
<organism evidence="2 3">
    <name type="scientific">Chiloscyllium punctatum</name>
    <name type="common">Brownbanded bambooshark</name>
    <name type="synonym">Hemiscyllium punctatum</name>
    <dbReference type="NCBI Taxonomy" id="137246"/>
    <lineage>
        <taxon>Eukaryota</taxon>
        <taxon>Metazoa</taxon>
        <taxon>Chordata</taxon>
        <taxon>Craniata</taxon>
        <taxon>Vertebrata</taxon>
        <taxon>Chondrichthyes</taxon>
        <taxon>Elasmobranchii</taxon>
        <taxon>Galeomorphii</taxon>
        <taxon>Galeoidea</taxon>
        <taxon>Orectolobiformes</taxon>
        <taxon>Hemiscylliidae</taxon>
        <taxon>Chiloscyllium</taxon>
    </lineage>
</organism>
<proteinExistence type="predicted"/>
<dbReference type="AlphaFoldDB" id="A0A401THN2"/>
<evidence type="ECO:0000256" key="1">
    <source>
        <dbReference type="SAM" id="MobiDB-lite"/>
    </source>
</evidence>
<comment type="caution">
    <text evidence="2">The sequence shown here is derived from an EMBL/GenBank/DDBJ whole genome shotgun (WGS) entry which is preliminary data.</text>
</comment>
<dbReference type="OrthoDB" id="9950195at2759"/>
<dbReference type="EMBL" id="BEZZ01076780">
    <property type="protein sequence ID" value="GCC42147.1"/>
    <property type="molecule type" value="Genomic_DNA"/>
</dbReference>
<evidence type="ECO:0000313" key="2">
    <source>
        <dbReference type="EMBL" id="GCC42147.1"/>
    </source>
</evidence>
<feature type="region of interest" description="Disordered" evidence="1">
    <location>
        <begin position="1"/>
        <end position="26"/>
    </location>
</feature>
<feature type="compositionally biased region" description="Polar residues" evidence="1">
    <location>
        <begin position="1"/>
        <end position="11"/>
    </location>
</feature>
<feature type="non-terminal residue" evidence="2">
    <location>
        <position position="1"/>
    </location>
</feature>
<keyword evidence="3" id="KW-1185">Reference proteome</keyword>
<dbReference type="Proteomes" id="UP000287033">
    <property type="component" value="Unassembled WGS sequence"/>
</dbReference>
<accession>A0A401THN2</accession>
<sequence length="87" mass="9822">FLKPLQESSPRSLDRQKATPRITSGQRARYDLRERICIGSMTALGVTVYQKVPTDEYEAQMLASADLDYMKSKEQLGLGNKEANVEK</sequence>
<dbReference type="STRING" id="137246.A0A401THN2"/>
<name>A0A401THN2_CHIPU</name>
<protein>
    <submittedName>
        <fullName evidence="2">Uncharacterized protein</fullName>
    </submittedName>
</protein>
<evidence type="ECO:0000313" key="3">
    <source>
        <dbReference type="Proteomes" id="UP000287033"/>
    </source>
</evidence>
<gene>
    <name evidence="2" type="ORF">chiPu_0026317</name>
</gene>